<dbReference type="InterPro" id="IPR050469">
    <property type="entry name" value="Diguanylate_Cyclase"/>
</dbReference>
<dbReference type="GO" id="GO:1902201">
    <property type="term" value="P:negative regulation of bacterial-type flagellum-dependent cell motility"/>
    <property type="evidence" value="ECO:0007669"/>
    <property type="project" value="TreeGrafter"/>
</dbReference>
<dbReference type="InterPro" id="IPR029787">
    <property type="entry name" value="Nucleotide_cyclase"/>
</dbReference>
<evidence type="ECO:0000259" key="6">
    <source>
        <dbReference type="PROSITE" id="PS50887"/>
    </source>
</evidence>
<dbReference type="OrthoDB" id="9812260at2"/>
<feature type="transmembrane region" description="Helical" evidence="5">
    <location>
        <begin position="37"/>
        <end position="54"/>
    </location>
</feature>
<keyword evidence="5" id="KW-0812">Transmembrane</keyword>
<evidence type="ECO:0000256" key="5">
    <source>
        <dbReference type="SAM" id="Phobius"/>
    </source>
</evidence>
<feature type="domain" description="GGDEF" evidence="6">
    <location>
        <begin position="251"/>
        <end position="386"/>
    </location>
</feature>
<dbReference type="AlphaFoldDB" id="A0A1G7NK14"/>
<reference evidence="7 8" key="1">
    <citation type="submission" date="2016-10" db="EMBL/GenBank/DDBJ databases">
        <authorList>
            <person name="de Groot N.N."/>
        </authorList>
    </citation>
    <scope>NUCLEOTIDE SEQUENCE [LARGE SCALE GENOMIC DNA]</scope>
    <source>
        <strain evidence="7 8">LMG 25475</strain>
    </source>
</reference>
<dbReference type="InterPro" id="IPR000160">
    <property type="entry name" value="GGDEF_dom"/>
</dbReference>
<evidence type="ECO:0000313" key="7">
    <source>
        <dbReference type="EMBL" id="SDF74363.1"/>
    </source>
</evidence>
<dbReference type="GO" id="GO:0052621">
    <property type="term" value="F:diguanylate cyclase activity"/>
    <property type="evidence" value="ECO:0007669"/>
    <property type="project" value="UniProtKB-EC"/>
</dbReference>
<keyword evidence="5" id="KW-0472">Membrane</keyword>
<dbReference type="FunFam" id="3.30.70.270:FF:000001">
    <property type="entry name" value="Diguanylate cyclase domain protein"/>
    <property type="match status" value="1"/>
</dbReference>
<feature type="transmembrane region" description="Helical" evidence="5">
    <location>
        <begin position="120"/>
        <end position="141"/>
    </location>
</feature>
<protein>
    <recommendedName>
        <fullName evidence="3">diguanylate cyclase</fullName>
        <ecNumber evidence="3">2.7.7.65</ecNumber>
    </recommendedName>
</protein>
<keyword evidence="5" id="KW-1133">Transmembrane helix</keyword>
<comment type="cofactor">
    <cofactor evidence="1">
        <name>Mg(2+)</name>
        <dbReference type="ChEBI" id="CHEBI:18420"/>
    </cofactor>
</comment>
<gene>
    <name evidence="7" type="ORF">SAMN05216381_2324</name>
</gene>
<comment type="subcellular location">
    <subcellularLocation>
        <location evidence="2">Cell inner membrane</location>
    </subcellularLocation>
</comment>
<dbReference type="Gene3D" id="3.30.70.270">
    <property type="match status" value="1"/>
</dbReference>
<dbReference type="EMBL" id="FNBM01000004">
    <property type="protein sequence ID" value="SDF74363.1"/>
    <property type="molecule type" value="Genomic_DNA"/>
</dbReference>
<name>A0A1G7NK14_9GAMM</name>
<proteinExistence type="predicted"/>
<evidence type="ECO:0000256" key="3">
    <source>
        <dbReference type="ARBA" id="ARBA00012528"/>
    </source>
</evidence>
<dbReference type="SUPFAM" id="SSF55073">
    <property type="entry name" value="Nucleotide cyclase"/>
    <property type="match status" value="1"/>
</dbReference>
<dbReference type="GO" id="GO:0043709">
    <property type="term" value="P:cell adhesion involved in single-species biofilm formation"/>
    <property type="evidence" value="ECO:0007669"/>
    <property type="project" value="TreeGrafter"/>
</dbReference>
<dbReference type="EC" id="2.7.7.65" evidence="3"/>
<evidence type="ECO:0000256" key="4">
    <source>
        <dbReference type="ARBA" id="ARBA00034247"/>
    </source>
</evidence>
<feature type="transmembrane region" description="Helical" evidence="5">
    <location>
        <begin position="153"/>
        <end position="179"/>
    </location>
</feature>
<dbReference type="PROSITE" id="PS50887">
    <property type="entry name" value="GGDEF"/>
    <property type="match status" value="1"/>
</dbReference>
<dbReference type="CDD" id="cd01949">
    <property type="entry name" value="GGDEF"/>
    <property type="match status" value="1"/>
</dbReference>
<evidence type="ECO:0000313" key="8">
    <source>
        <dbReference type="Proteomes" id="UP000243378"/>
    </source>
</evidence>
<sequence>MITTVVLSMLCVHLLCFCVMFLLISRRLSGKKWGMEVFALGNLLLGLAYILQLLGGPANWGLLSVINHTLTLCAPATYVLGALRFFDRPTPVWRPLFALAGTYTATQVLVYWVLGTEARHALLAGSCALLFLAMTMAALYAGRTFAKDLRVEMLVFATLIGGICALNAAKLLIIVYGGVGALDMNSGFQKTFYIYMSFLGTVLPPSAVWLVLRRLTDELRAMAAHDPLTRLLNRRGLMDGLDAHFRSRTARPAYLLVVDVDLFKRINDTYGHSVGDLVLRHVADVLSANARQGDLTCRLGGEEFAVICLDTDRDGALQLAERMRAAIELNEVSGVSPDRPIRCTVTIGVSGDFASTQALDAAMQQADGALYRGKTSGRNRVEWGSTQEAR</sequence>
<accession>A0A1G7NK14</accession>
<dbReference type="PANTHER" id="PTHR45138">
    <property type="entry name" value="REGULATORY COMPONENTS OF SENSORY TRANSDUCTION SYSTEM"/>
    <property type="match status" value="1"/>
</dbReference>
<evidence type="ECO:0000256" key="2">
    <source>
        <dbReference type="ARBA" id="ARBA00004533"/>
    </source>
</evidence>
<organism evidence="7 8">
    <name type="scientific">Phytopseudomonas seleniipraecipitans</name>
    <dbReference type="NCBI Taxonomy" id="640205"/>
    <lineage>
        <taxon>Bacteria</taxon>
        <taxon>Pseudomonadati</taxon>
        <taxon>Pseudomonadota</taxon>
        <taxon>Gammaproteobacteria</taxon>
        <taxon>Pseudomonadales</taxon>
        <taxon>Pseudomonadaceae</taxon>
        <taxon>Phytopseudomonas</taxon>
    </lineage>
</organism>
<dbReference type="STRING" id="640205.SAMN05216381_2324"/>
<dbReference type="InterPro" id="IPR043128">
    <property type="entry name" value="Rev_trsase/Diguanyl_cyclase"/>
</dbReference>
<dbReference type="SMART" id="SM00267">
    <property type="entry name" value="GGDEF"/>
    <property type="match status" value="1"/>
</dbReference>
<dbReference type="Pfam" id="PF00990">
    <property type="entry name" value="GGDEF"/>
    <property type="match status" value="1"/>
</dbReference>
<dbReference type="GO" id="GO:0005886">
    <property type="term" value="C:plasma membrane"/>
    <property type="evidence" value="ECO:0007669"/>
    <property type="project" value="UniProtKB-SubCell"/>
</dbReference>
<dbReference type="PANTHER" id="PTHR45138:SF9">
    <property type="entry name" value="DIGUANYLATE CYCLASE DGCM-RELATED"/>
    <property type="match status" value="1"/>
</dbReference>
<comment type="catalytic activity">
    <reaction evidence="4">
        <text>2 GTP = 3',3'-c-di-GMP + 2 diphosphate</text>
        <dbReference type="Rhea" id="RHEA:24898"/>
        <dbReference type="ChEBI" id="CHEBI:33019"/>
        <dbReference type="ChEBI" id="CHEBI:37565"/>
        <dbReference type="ChEBI" id="CHEBI:58805"/>
        <dbReference type="EC" id="2.7.7.65"/>
    </reaction>
</comment>
<feature type="transmembrane region" description="Helical" evidence="5">
    <location>
        <begin position="60"/>
        <end position="83"/>
    </location>
</feature>
<feature type="transmembrane region" description="Helical" evidence="5">
    <location>
        <begin position="191"/>
        <end position="212"/>
    </location>
</feature>
<dbReference type="Proteomes" id="UP000243378">
    <property type="component" value="Unassembled WGS sequence"/>
</dbReference>
<feature type="transmembrane region" description="Helical" evidence="5">
    <location>
        <begin position="95"/>
        <end position="114"/>
    </location>
</feature>
<feature type="transmembrane region" description="Helical" evidence="5">
    <location>
        <begin position="6"/>
        <end position="25"/>
    </location>
</feature>
<evidence type="ECO:0000256" key="1">
    <source>
        <dbReference type="ARBA" id="ARBA00001946"/>
    </source>
</evidence>
<dbReference type="NCBIfam" id="TIGR00254">
    <property type="entry name" value="GGDEF"/>
    <property type="match status" value="1"/>
</dbReference>
<dbReference type="RefSeq" id="WP_092368009.1">
    <property type="nucleotide sequence ID" value="NZ_FNBM01000004.1"/>
</dbReference>